<evidence type="ECO:0000256" key="1">
    <source>
        <dbReference type="SAM" id="MobiDB-lite"/>
    </source>
</evidence>
<feature type="compositionally biased region" description="Low complexity" evidence="1">
    <location>
        <begin position="19"/>
        <end position="41"/>
    </location>
</feature>
<accession>A0ABN4W3E8</accession>
<keyword evidence="2" id="KW-0472">Membrane</keyword>
<dbReference type="Proteomes" id="UP000187851">
    <property type="component" value="Chromosome"/>
</dbReference>
<evidence type="ECO:0000313" key="3">
    <source>
        <dbReference type="EMBL" id="AQA10971.1"/>
    </source>
</evidence>
<name>A0ABN4W3E8_9ACTN</name>
<feature type="region of interest" description="Disordered" evidence="1">
    <location>
        <begin position="1"/>
        <end position="74"/>
    </location>
</feature>
<reference evidence="3 4" key="1">
    <citation type="journal article" date="2017" name="J. Biotechnol.">
        <title>The complete genome sequence of Streptomyces autolyticus CGMCC 0516, the producer of geldanamycin, autolytimycin, reblastatin and elaiophylin.</title>
        <authorList>
            <person name="Yin M."/>
            <person name="Jiang M."/>
            <person name="Ren Z."/>
            <person name="Dong Y."/>
            <person name="Lu T."/>
        </authorList>
    </citation>
    <scope>NUCLEOTIDE SEQUENCE [LARGE SCALE GENOMIC DNA]</scope>
    <source>
        <strain evidence="3 4">CGMCC0516</strain>
    </source>
</reference>
<evidence type="ECO:0000313" key="4">
    <source>
        <dbReference type="Proteomes" id="UP000187851"/>
    </source>
</evidence>
<gene>
    <name evidence="3" type="ORF">BV401_11285</name>
</gene>
<proteinExistence type="predicted"/>
<keyword evidence="2" id="KW-0812">Transmembrane</keyword>
<organism evidence="3 4">
    <name type="scientific">Streptomyces autolyticus</name>
    <dbReference type="NCBI Taxonomy" id="75293"/>
    <lineage>
        <taxon>Bacteria</taxon>
        <taxon>Bacillati</taxon>
        <taxon>Actinomycetota</taxon>
        <taxon>Actinomycetes</taxon>
        <taxon>Kitasatosporales</taxon>
        <taxon>Streptomycetaceae</taxon>
        <taxon>Streptomyces</taxon>
    </lineage>
</organism>
<dbReference type="EMBL" id="CP019458">
    <property type="protein sequence ID" value="AQA10971.1"/>
    <property type="molecule type" value="Genomic_DNA"/>
</dbReference>
<keyword evidence="4" id="KW-1185">Reference proteome</keyword>
<protein>
    <submittedName>
        <fullName evidence="3">Uncharacterized protein</fullName>
    </submittedName>
</protein>
<sequence length="123" mass="12705">MAGEGDRTRPAQPRPARPASPGRVKTVSGAASATASTGETSRPSAESVRGASKGRASPYGTRQQRSNPVKGRGFLLPVIPPIRGSRISPTSFQELAMADVAFVVTTIAVFALVAFVAKGVTKL</sequence>
<evidence type="ECO:0000256" key="2">
    <source>
        <dbReference type="SAM" id="Phobius"/>
    </source>
</evidence>
<keyword evidence="2" id="KW-1133">Transmembrane helix</keyword>
<feature type="transmembrane region" description="Helical" evidence="2">
    <location>
        <begin position="95"/>
        <end position="117"/>
    </location>
</feature>